<name>A0A916J8M2_9BACT</name>
<sequence>MKLNSLRPAWDRYKRTSQIPDITTDEILEVIGQDVQAGYQVQRLLYNTILFSFLIVFCQTC</sequence>
<dbReference type="Proteomes" id="UP000680038">
    <property type="component" value="Unassembled WGS sequence"/>
</dbReference>
<gene>
    <name evidence="1" type="ORF">DYBT9275_01056</name>
</gene>
<reference evidence="1" key="1">
    <citation type="submission" date="2021-04" db="EMBL/GenBank/DDBJ databases">
        <authorList>
            <person name="Rodrigo-Torres L."/>
            <person name="Arahal R. D."/>
            <person name="Lucena T."/>
        </authorList>
    </citation>
    <scope>NUCLEOTIDE SEQUENCE</scope>
    <source>
        <strain evidence="1">CECT 9275</strain>
    </source>
</reference>
<organism evidence="1 2">
    <name type="scientific">Dyadobacter helix</name>
    <dbReference type="NCBI Taxonomy" id="2822344"/>
    <lineage>
        <taxon>Bacteria</taxon>
        <taxon>Pseudomonadati</taxon>
        <taxon>Bacteroidota</taxon>
        <taxon>Cytophagia</taxon>
        <taxon>Cytophagales</taxon>
        <taxon>Spirosomataceae</taxon>
        <taxon>Dyadobacter</taxon>
    </lineage>
</organism>
<accession>A0A916J8M2</accession>
<dbReference type="EMBL" id="CAJRAF010000001">
    <property type="protein sequence ID" value="CAG4992862.1"/>
    <property type="molecule type" value="Genomic_DNA"/>
</dbReference>
<evidence type="ECO:0000313" key="2">
    <source>
        <dbReference type="Proteomes" id="UP000680038"/>
    </source>
</evidence>
<dbReference type="AlphaFoldDB" id="A0A916J8M2"/>
<protein>
    <submittedName>
        <fullName evidence="1">Uncharacterized protein</fullName>
    </submittedName>
</protein>
<evidence type="ECO:0000313" key="1">
    <source>
        <dbReference type="EMBL" id="CAG4992862.1"/>
    </source>
</evidence>
<dbReference type="RefSeq" id="WP_215237752.1">
    <property type="nucleotide sequence ID" value="NZ_CAJRAF010000001.1"/>
</dbReference>
<proteinExistence type="predicted"/>
<keyword evidence="2" id="KW-1185">Reference proteome</keyword>
<comment type="caution">
    <text evidence="1">The sequence shown here is derived from an EMBL/GenBank/DDBJ whole genome shotgun (WGS) entry which is preliminary data.</text>
</comment>